<dbReference type="SUPFAM" id="SSF57362">
    <property type="entry name" value="BPTI-like"/>
    <property type="match status" value="3"/>
</dbReference>
<reference evidence="8" key="1">
    <citation type="journal article" date="2016" name="Ticks Tick Borne Dis.">
        <title>De novo assembly and annotation of the salivary gland transcriptome of Rhipicephalus appendiculatus male and female ticks during blood feeding.</title>
        <authorList>
            <person name="de Castro M.H."/>
            <person name="de Klerk D."/>
            <person name="Pienaar R."/>
            <person name="Latif A.A."/>
            <person name="Rees D.J."/>
            <person name="Mans B.J."/>
        </authorList>
    </citation>
    <scope>NUCLEOTIDE SEQUENCE</scope>
    <source>
        <tissue evidence="8">Salivary glands</tissue>
    </source>
</reference>
<feature type="compositionally biased region" description="Pro residues" evidence="5">
    <location>
        <begin position="382"/>
        <end position="396"/>
    </location>
</feature>
<feature type="non-terminal residue" evidence="8">
    <location>
        <position position="450"/>
    </location>
</feature>
<feature type="compositionally biased region" description="Polar residues" evidence="5">
    <location>
        <begin position="276"/>
        <end position="286"/>
    </location>
</feature>
<keyword evidence="4" id="KW-1015">Disulfide bond</keyword>
<dbReference type="PANTHER" id="PTHR45938">
    <property type="entry name" value="ACP24A4-RELATED"/>
    <property type="match status" value="1"/>
</dbReference>
<feature type="domain" description="BPTI/Kunitz inhibitor" evidence="7">
    <location>
        <begin position="115"/>
        <end position="166"/>
    </location>
</feature>
<organism evidence="8">
    <name type="scientific">Rhipicephalus appendiculatus</name>
    <name type="common">Brown ear tick</name>
    <dbReference type="NCBI Taxonomy" id="34631"/>
    <lineage>
        <taxon>Eukaryota</taxon>
        <taxon>Metazoa</taxon>
        <taxon>Ecdysozoa</taxon>
        <taxon>Arthropoda</taxon>
        <taxon>Chelicerata</taxon>
        <taxon>Arachnida</taxon>
        <taxon>Acari</taxon>
        <taxon>Parasitiformes</taxon>
        <taxon>Ixodida</taxon>
        <taxon>Ixodoidea</taxon>
        <taxon>Ixodidae</taxon>
        <taxon>Rhipicephalinae</taxon>
        <taxon>Rhipicephalus</taxon>
        <taxon>Rhipicephalus</taxon>
    </lineage>
</organism>
<accession>A0A131ZCT6</accession>
<keyword evidence="2" id="KW-0964">Secreted</keyword>
<dbReference type="InterPro" id="IPR036880">
    <property type="entry name" value="Kunitz_BPTI_sf"/>
</dbReference>
<dbReference type="InterPro" id="IPR002223">
    <property type="entry name" value="Kunitz_BPTI"/>
</dbReference>
<feature type="non-terminal residue" evidence="8">
    <location>
        <position position="1"/>
    </location>
</feature>
<evidence type="ECO:0000256" key="2">
    <source>
        <dbReference type="ARBA" id="ARBA00022525"/>
    </source>
</evidence>
<feature type="transmembrane region" description="Helical" evidence="6">
    <location>
        <begin position="20"/>
        <end position="37"/>
    </location>
</feature>
<evidence type="ECO:0000256" key="1">
    <source>
        <dbReference type="ARBA" id="ARBA00004613"/>
    </source>
</evidence>
<dbReference type="PROSITE" id="PS50279">
    <property type="entry name" value="BPTI_KUNITZ_2"/>
    <property type="match status" value="2"/>
</dbReference>
<keyword evidence="6" id="KW-0812">Transmembrane</keyword>
<feature type="region of interest" description="Disordered" evidence="5">
    <location>
        <begin position="246"/>
        <end position="450"/>
    </location>
</feature>
<feature type="domain" description="BPTI/Kunitz inhibitor" evidence="7">
    <location>
        <begin position="176"/>
        <end position="226"/>
    </location>
</feature>
<evidence type="ECO:0000259" key="7">
    <source>
        <dbReference type="PROSITE" id="PS50279"/>
    </source>
</evidence>
<dbReference type="GO" id="GO:0048019">
    <property type="term" value="F:receptor antagonist activity"/>
    <property type="evidence" value="ECO:0007669"/>
    <property type="project" value="TreeGrafter"/>
</dbReference>
<keyword evidence="6" id="KW-1133">Transmembrane helix</keyword>
<dbReference type="GO" id="GO:0050431">
    <property type="term" value="F:transforming growth factor beta binding"/>
    <property type="evidence" value="ECO:0007669"/>
    <property type="project" value="TreeGrafter"/>
</dbReference>
<dbReference type="Gene3D" id="4.10.410.10">
    <property type="entry name" value="Pancreatic trypsin inhibitor Kunitz domain"/>
    <property type="match status" value="3"/>
</dbReference>
<dbReference type="EMBL" id="GEDV01000496">
    <property type="protein sequence ID" value="JAP88061.1"/>
    <property type="molecule type" value="Transcribed_RNA"/>
</dbReference>
<proteinExistence type="predicted"/>
<dbReference type="AlphaFoldDB" id="A0A131ZCT6"/>
<dbReference type="Pfam" id="PF00014">
    <property type="entry name" value="Kunitz_BPTI"/>
    <property type="match status" value="2"/>
</dbReference>
<feature type="compositionally biased region" description="Low complexity" evidence="5">
    <location>
        <begin position="355"/>
        <end position="372"/>
    </location>
</feature>
<evidence type="ECO:0000256" key="3">
    <source>
        <dbReference type="ARBA" id="ARBA00022729"/>
    </source>
</evidence>
<evidence type="ECO:0000256" key="5">
    <source>
        <dbReference type="SAM" id="MobiDB-lite"/>
    </source>
</evidence>
<feature type="compositionally biased region" description="Polar residues" evidence="5">
    <location>
        <begin position="295"/>
        <end position="321"/>
    </location>
</feature>
<dbReference type="GO" id="GO:0004867">
    <property type="term" value="F:serine-type endopeptidase inhibitor activity"/>
    <property type="evidence" value="ECO:0007669"/>
    <property type="project" value="InterPro"/>
</dbReference>
<sequence length="450" mass="48470">GNDFTFRRSRVHSPISMRHLYSCLVVFVLIFHVYGIPKWGLPSKKPAVYRPTYCLTLPFNSNCKPLTPHWYYDINQKICIPISAEYRVEGLNKFVSLKKCSETCHSRTKIILKECRTPPKITVGGVLKHAWYFDEQTKLCKMFTFSTCNNSNGNYFASELKCQSVCLPKMKPTPRCSADPIRDVCLIQRKHYFFSFRNNTCMQFSKKGCGKGINSFASMVKCMDMCSYNQSAMACSNCEQKHPNELAPKGKPTGPHIVGPVSNLLPTGPSVPLSPPITQGTHSPTAPNGIPALPSTPNQQSKPSSTLPGSPVRPTSPTSISAGIPAPSGTTTIQGTHPTPPTQSIQSIPPRIPVPSGTPTAQSTPTSAAPGSPVLPTLPLKPGQPVPTGKPHPPTAPTLQGKLSSPVPPGNANQPGLHGQINLPGKPSGAVPTNKATQSRRAALPLRAGF</sequence>
<name>A0A131ZCT6_RHIAP</name>
<keyword evidence="6" id="KW-0472">Membrane</keyword>
<protein>
    <submittedName>
        <fullName evidence="8">Pancreatic trypsin inhibitor</fullName>
    </submittedName>
</protein>
<dbReference type="GO" id="GO:0005615">
    <property type="term" value="C:extracellular space"/>
    <property type="evidence" value="ECO:0007669"/>
    <property type="project" value="TreeGrafter"/>
</dbReference>
<comment type="subcellular location">
    <subcellularLocation>
        <location evidence="1">Secreted</location>
    </subcellularLocation>
</comment>
<keyword evidence="3" id="KW-0732">Signal</keyword>
<feature type="compositionally biased region" description="Polar residues" evidence="5">
    <location>
        <begin position="328"/>
        <end position="347"/>
    </location>
</feature>
<dbReference type="SMART" id="SM00131">
    <property type="entry name" value="KU"/>
    <property type="match status" value="2"/>
</dbReference>
<dbReference type="InterPro" id="IPR020901">
    <property type="entry name" value="Prtase_inh_Kunz-CS"/>
</dbReference>
<evidence type="ECO:0000256" key="4">
    <source>
        <dbReference type="ARBA" id="ARBA00023157"/>
    </source>
</evidence>
<evidence type="ECO:0000256" key="6">
    <source>
        <dbReference type="SAM" id="Phobius"/>
    </source>
</evidence>
<dbReference type="PROSITE" id="PS00280">
    <property type="entry name" value="BPTI_KUNITZ_1"/>
    <property type="match status" value="1"/>
</dbReference>
<dbReference type="PANTHER" id="PTHR45938:SF11">
    <property type="entry name" value="WAP, KAZAL, IMMUNOGLOBULIN, KUNITZ AND NTR DOMAIN-CONTAINING PROTEIN 2-LIKE"/>
    <property type="match status" value="1"/>
</dbReference>
<evidence type="ECO:0000313" key="8">
    <source>
        <dbReference type="EMBL" id="JAP88061.1"/>
    </source>
</evidence>